<evidence type="ECO:0000259" key="3">
    <source>
        <dbReference type="Pfam" id="PF00437"/>
    </source>
</evidence>
<comment type="caution">
    <text evidence="4">The sequence shown here is derived from an EMBL/GenBank/DDBJ whole genome shotgun (WGS) entry which is preliminary data.</text>
</comment>
<feature type="compositionally biased region" description="Basic and acidic residues" evidence="2">
    <location>
        <begin position="14"/>
        <end position="25"/>
    </location>
</feature>
<dbReference type="Gene3D" id="3.30.450.380">
    <property type="match status" value="1"/>
</dbReference>
<dbReference type="EMBL" id="QWFX01000005">
    <property type="protein sequence ID" value="RIJ33122.1"/>
    <property type="molecule type" value="Genomic_DNA"/>
</dbReference>
<sequence length="483" mass="53666">MGRFSLLSKAQQPPHEDRPASKAIEDGEGQDPVEAPNFLTGLDETEDSADEADTPPAFDLLDAKLRVHNKLIDELDLSMLDKLDETEMKRQVRRLVTEIVREERIPMNQAEVAQFADSVYDEMTGLGPLEPLLADPSISDILINGAKQVYVERHGELELSEAKFRDNAHLRRIVSRIVSAVGRRVDESQPLVDARLLDGSRVNAAIEPVAIDGPLVSIRKFSKKPLTLDKLISFRAMPKEVGEFLHGAVKSRVTCIISGGTGSGKTTLLNALSAAISHKERLITIEDAAELQLQQPHVARMETRPPNLEGKGEIRQRELVKNALRMRPDRVILGEVRSEEAFDMLQAMNTGHEGSMATIHANNPREAISRLEQMVAMGGLRISQEAVRGQIASAIGIIIQAQRLSDGSRRVTHVTEVTGMEGEVIQMQDIFKFERLRTEEDGTVVGEFRASGLRPRCLDEMQRRGIRLPVEYFDPSKPLLKVP</sequence>
<protein>
    <submittedName>
        <fullName evidence="4">CpaF family protein</fullName>
    </submittedName>
</protein>
<name>A0A399RTC1_9PROT</name>
<dbReference type="PANTHER" id="PTHR30486">
    <property type="entry name" value="TWITCHING MOTILITY PROTEIN PILT"/>
    <property type="match status" value="1"/>
</dbReference>
<evidence type="ECO:0000313" key="4">
    <source>
        <dbReference type="EMBL" id="RIJ33122.1"/>
    </source>
</evidence>
<dbReference type="SUPFAM" id="SSF52540">
    <property type="entry name" value="P-loop containing nucleoside triphosphate hydrolases"/>
    <property type="match status" value="1"/>
</dbReference>
<dbReference type="RefSeq" id="WP_119375200.1">
    <property type="nucleotide sequence ID" value="NZ_QWFX01000005.1"/>
</dbReference>
<keyword evidence="5" id="KW-1185">Reference proteome</keyword>
<dbReference type="CDD" id="cd01130">
    <property type="entry name" value="VirB11-like_ATPase"/>
    <property type="match status" value="1"/>
</dbReference>
<dbReference type="InterPro" id="IPR001482">
    <property type="entry name" value="T2SS/T4SS_dom"/>
</dbReference>
<dbReference type="Pfam" id="PF00437">
    <property type="entry name" value="T2SSE"/>
    <property type="match status" value="1"/>
</dbReference>
<gene>
    <name evidence="4" type="ORF">D1223_04575</name>
</gene>
<reference evidence="4 5" key="1">
    <citation type="submission" date="2018-08" db="EMBL/GenBank/DDBJ databases">
        <title>Henriciella mobilis sp. nov., isolated from seawater.</title>
        <authorList>
            <person name="Cheng H."/>
            <person name="Wu Y.-H."/>
            <person name="Xu X.-W."/>
            <person name="Guo L.-L."/>
        </authorList>
    </citation>
    <scope>NUCLEOTIDE SEQUENCE [LARGE SCALE GENOMIC DNA]</scope>
    <source>
        <strain evidence="4 5">JN25</strain>
    </source>
</reference>
<evidence type="ECO:0000256" key="2">
    <source>
        <dbReference type="SAM" id="MobiDB-lite"/>
    </source>
</evidence>
<dbReference type="OrthoDB" id="9810761at2"/>
<feature type="region of interest" description="Disordered" evidence="2">
    <location>
        <begin position="1"/>
        <end position="56"/>
    </location>
</feature>
<dbReference type="InterPro" id="IPR027417">
    <property type="entry name" value="P-loop_NTPase"/>
</dbReference>
<dbReference type="PANTHER" id="PTHR30486:SF15">
    <property type="entry name" value="TYPE II_IV SECRETION SYSTEM ATPASE"/>
    <property type="match status" value="1"/>
</dbReference>
<dbReference type="Gene3D" id="3.40.50.300">
    <property type="entry name" value="P-loop containing nucleotide triphosphate hydrolases"/>
    <property type="match status" value="1"/>
</dbReference>
<dbReference type="GO" id="GO:0016887">
    <property type="term" value="F:ATP hydrolysis activity"/>
    <property type="evidence" value="ECO:0007669"/>
    <property type="project" value="InterPro"/>
</dbReference>
<dbReference type="AlphaFoldDB" id="A0A399RTC1"/>
<evidence type="ECO:0000256" key="1">
    <source>
        <dbReference type="ARBA" id="ARBA00006611"/>
    </source>
</evidence>
<dbReference type="InterPro" id="IPR050921">
    <property type="entry name" value="T4SS_GSP_E_ATPase"/>
</dbReference>
<evidence type="ECO:0000313" key="5">
    <source>
        <dbReference type="Proteomes" id="UP000266385"/>
    </source>
</evidence>
<accession>A0A399RTC1</accession>
<feature type="domain" description="Bacterial type II secretion system protein E" evidence="3">
    <location>
        <begin position="124"/>
        <end position="406"/>
    </location>
</feature>
<feature type="compositionally biased region" description="Acidic residues" evidence="2">
    <location>
        <begin position="43"/>
        <end position="53"/>
    </location>
</feature>
<comment type="similarity">
    <text evidence="1">Belongs to the GSP E family.</text>
</comment>
<organism evidence="4 5">
    <name type="scientific">Henriciella mobilis</name>
    <dbReference type="NCBI Taxonomy" id="2305467"/>
    <lineage>
        <taxon>Bacteria</taxon>
        <taxon>Pseudomonadati</taxon>
        <taxon>Pseudomonadota</taxon>
        <taxon>Alphaproteobacteria</taxon>
        <taxon>Hyphomonadales</taxon>
        <taxon>Hyphomonadaceae</taxon>
        <taxon>Henriciella</taxon>
    </lineage>
</organism>
<dbReference type="Proteomes" id="UP000266385">
    <property type="component" value="Unassembled WGS sequence"/>
</dbReference>
<proteinExistence type="inferred from homology"/>